<dbReference type="Gene3D" id="3.90.190.10">
    <property type="entry name" value="Protein tyrosine phosphatase superfamily"/>
    <property type="match status" value="1"/>
</dbReference>
<feature type="domain" description="Tyrosine specific protein phosphatases" evidence="2">
    <location>
        <begin position="257"/>
        <end position="326"/>
    </location>
</feature>
<dbReference type="SMART" id="SM00195">
    <property type="entry name" value="DSPc"/>
    <property type="match status" value="1"/>
</dbReference>
<dbReference type="Proteomes" id="UP000017861">
    <property type="component" value="Unassembled WGS sequence"/>
</dbReference>
<protein>
    <recommendedName>
        <fullName evidence="2">Tyrosine specific protein phosphatases domain-containing protein</fullName>
    </recommendedName>
</protein>
<evidence type="ECO:0000256" key="1">
    <source>
        <dbReference type="SAM" id="Phobius"/>
    </source>
</evidence>
<dbReference type="VEuPathDB" id="TriTrypDB:TCDM_02038"/>
<keyword evidence="1" id="KW-1133">Transmembrane helix</keyword>
<gene>
    <name evidence="3" type="ORF">TCDM_02038</name>
</gene>
<dbReference type="OrthoDB" id="273181at2759"/>
<dbReference type="PROSITE" id="PS50056">
    <property type="entry name" value="TYR_PHOSPHATASE_2"/>
    <property type="match status" value="1"/>
</dbReference>
<accession>V5B7P3</accession>
<sequence length="342" mass="38314">MGGVKRRIRIFSLSFIDKKDGMMGTFSHCFLVVVFGWAVFWVESKVVNVMSSSIYSREDEKRLSELLERVNWGGELSQEERLELARLKRLYQEFIEEGERRLRLRGGHEKAAATNSDGPGDVLLTLQESVACAGKAAYFWGSLVATLVPGYFGRKVGLTSGFLHWNFITDRLILGALPVVTKVGSSGNHLVQIREQLESRKQKLGLVIACLEDAEVQGFGLQMISFADESSWHEYVSPAVRYIRLPMPDTTANVSFGSVLYAVKQMHHCIKEQNCVVYVHCKAGKGRSWMVTMCYLTSYGGMTFDDAEQLIRFTRSQINPSPSQRAFAAQFASRIPAQISGS</sequence>
<dbReference type="Pfam" id="PF00782">
    <property type="entry name" value="DSPc"/>
    <property type="match status" value="1"/>
</dbReference>
<organism evidence="3 4">
    <name type="scientific">Trypanosoma cruzi Dm28c</name>
    <dbReference type="NCBI Taxonomy" id="1416333"/>
    <lineage>
        <taxon>Eukaryota</taxon>
        <taxon>Discoba</taxon>
        <taxon>Euglenozoa</taxon>
        <taxon>Kinetoplastea</taxon>
        <taxon>Metakinetoplastina</taxon>
        <taxon>Trypanosomatida</taxon>
        <taxon>Trypanosomatidae</taxon>
        <taxon>Trypanosoma</taxon>
        <taxon>Schizotrypanum</taxon>
    </lineage>
</organism>
<evidence type="ECO:0000259" key="2">
    <source>
        <dbReference type="PROSITE" id="PS50056"/>
    </source>
</evidence>
<feature type="transmembrane region" description="Helical" evidence="1">
    <location>
        <begin position="21"/>
        <end position="42"/>
    </location>
</feature>
<name>V5B7P3_TRYCR</name>
<dbReference type="AlphaFoldDB" id="V5B7P3"/>
<dbReference type="PANTHER" id="PTHR46274">
    <property type="entry name" value="PHOSPHATIDYLINOSITOL PHOSPHATASE"/>
    <property type="match status" value="1"/>
</dbReference>
<dbReference type="SUPFAM" id="SSF52799">
    <property type="entry name" value="(Phosphotyrosine protein) phosphatases II"/>
    <property type="match status" value="1"/>
</dbReference>
<evidence type="ECO:0000313" key="4">
    <source>
        <dbReference type="Proteomes" id="UP000017861"/>
    </source>
</evidence>
<comment type="caution">
    <text evidence="3">The sequence shown here is derived from an EMBL/GenBank/DDBJ whole genome shotgun (WGS) entry which is preliminary data.</text>
</comment>
<dbReference type="InterPro" id="IPR020422">
    <property type="entry name" value="TYR_PHOSPHATASE_DUAL_dom"/>
</dbReference>
<proteinExistence type="predicted"/>
<dbReference type="InterPro" id="IPR029021">
    <property type="entry name" value="Prot-tyrosine_phosphatase-like"/>
</dbReference>
<reference evidence="3 4" key="1">
    <citation type="journal article" date="2014" name="Genome Announc.">
        <title>Trypanosoma cruzi Clone Dm28c Draft Genome Sequence.</title>
        <authorList>
            <person name="Grisard E.C."/>
            <person name="Teixeira S.M."/>
            <person name="de Almeida L.G."/>
            <person name="Stoco P.H."/>
            <person name="Gerber A.L."/>
            <person name="Talavera-Lopez C."/>
            <person name="Lima O.C."/>
            <person name="Andersson B."/>
            <person name="de Vasconcelos A.T."/>
        </authorList>
    </citation>
    <scope>NUCLEOTIDE SEQUENCE [LARGE SCALE GENOMIC DNA]</scope>
    <source>
        <strain evidence="3 4">Dm28c</strain>
    </source>
</reference>
<keyword evidence="1" id="KW-0812">Transmembrane</keyword>
<keyword evidence="1" id="KW-0472">Membrane</keyword>
<dbReference type="PANTHER" id="PTHR46274:SF6">
    <property type="entry name" value="TYR_PHOSPHATASE_2 DOMAIN-CONTAINING PROTEIN"/>
    <property type="match status" value="1"/>
</dbReference>
<evidence type="ECO:0000313" key="3">
    <source>
        <dbReference type="EMBL" id="ESS69280.1"/>
    </source>
</evidence>
<dbReference type="EMBL" id="AYLP01000013">
    <property type="protein sequence ID" value="ESS69280.1"/>
    <property type="molecule type" value="Genomic_DNA"/>
</dbReference>
<dbReference type="InterPro" id="IPR000340">
    <property type="entry name" value="Dual-sp_phosphatase_cat-dom"/>
</dbReference>
<dbReference type="InterPro" id="IPR000387">
    <property type="entry name" value="Tyr_Pase_dom"/>
</dbReference>